<evidence type="ECO:0000256" key="2">
    <source>
        <dbReference type="SAM" id="Phobius"/>
    </source>
</evidence>
<keyword evidence="4" id="KW-1185">Reference proteome</keyword>
<dbReference type="Gene3D" id="1.20.58.340">
    <property type="entry name" value="Magnesium transport protein CorA, transmembrane region"/>
    <property type="match status" value="1"/>
</dbReference>
<dbReference type="Proteomes" id="UP001628179">
    <property type="component" value="Unassembled WGS sequence"/>
</dbReference>
<evidence type="ECO:0000313" key="3">
    <source>
        <dbReference type="EMBL" id="GAB1312864.1"/>
    </source>
</evidence>
<evidence type="ECO:0000313" key="4">
    <source>
        <dbReference type="Proteomes" id="UP001628179"/>
    </source>
</evidence>
<keyword evidence="2" id="KW-0472">Membrane</keyword>
<feature type="transmembrane region" description="Helical" evidence="2">
    <location>
        <begin position="456"/>
        <end position="479"/>
    </location>
</feature>
<dbReference type="InterPro" id="IPR002523">
    <property type="entry name" value="MgTranspt_CorA/ZnTranspt_ZntB"/>
</dbReference>
<gene>
    <name evidence="3" type="ORF">MFIFM68171_03074</name>
</gene>
<reference evidence="3 4" key="1">
    <citation type="submission" date="2024-09" db="EMBL/GenBank/DDBJ databases">
        <title>Itraconazole resistance in Madurella fahalii resulting from another homologue of gene encoding cytochrome P450 14-alpha sterol demethylase (CYP51).</title>
        <authorList>
            <person name="Yoshioka I."/>
            <person name="Fahal A.H."/>
            <person name="Kaneko S."/>
            <person name="Yaguchi T."/>
        </authorList>
    </citation>
    <scope>NUCLEOTIDE SEQUENCE [LARGE SCALE GENOMIC DNA]</scope>
    <source>
        <strain evidence="3 4">IFM 68171</strain>
    </source>
</reference>
<proteinExistence type="predicted"/>
<name>A0ABQ0G562_9PEZI</name>
<feature type="transmembrane region" description="Helical" evidence="2">
    <location>
        <begin position="373"/>
        <end position="401"/>
    </location>
</feature>
<dbReference type="EMBL" id="BAAFSV010000002">
    <property type="protein sequence ID" value="GAB1312864.1"/>
    <property type="molecule type" value="Genomic_DNA"/>
</dbReference>
<dbReference type="GeneID" id="98173819"/>
<protein>
    <submittedName>
        <fullName evidence="3">Uncharacterized protein</fullName>
    </submittedName>
</protein>
<keyword evidence="2" id="KW-0812">Transmembrane</keyword>
<dbReference type="RefSeq" id="XP_070914597.1">
    <property type="nucleotide sequence ID" value="XM_071058496.1"/>
</dbReference>
<keyword evidence="2" id="KW-1133">Transmembrane helix</keyword>
<accession>A0ABQ0G562</accession>
<feature type="transmembrane region" description="Helical" evidence="2">
    <location>
        <begin position="344"/>
        <end position="361"/>
    </location>
</feature>
<feature type="region of interest" description="Disordered" evidence="1">
    <location>
        <begin position="584"/>
        <end position="611"/>
    </location>
</feature>
<feature type="compositionally biased region" description="Low complexity" evidence="1">
    <location>
        <begin position="594"/>
        <end position="611"/>
    </location>
</feature>
<feature type="region of interest" description="Disordered" evidence="1">
    <location>
        <begin position="515"/>
        <end position="559"/>
    </location>
</feature>
<dbReference type="Pfam" id="PF01544">
    <property type="entry name" value="CorA"/>
    <property type="match status" value="1"/>
</dbReference>
<evidence type="ECO:0000256" key="1">
    <source>
        <dbReference type="SAM" id="MobiDB-lite"/>
    </source>
</evidence>
<comment type="caution">
    <text evidence="3">The sequence shown here is derived from an EMBL/GenBank/DDBJ whole genome shotgun (WGS) entry which is preliminary data.</text>
</comment>
<organism evidence="3 4">
    <name type="scientific">Madurella fahalii</name>
    <dbReference type="NCBI Taxonomy" id="1157608"/>
    <lineage>
        <taxon>Eukaryota</taxon>
        <taxon>Fungi</taxon>
        <taxon>Dikarya</taxon>
        <taxon>Ascomycota</taxon>
        <taxon>Pezizomycotina</taxon>
        <taxon>Sordariomycetes</taxon>
        <taxon>Sordariomycetidae</taxon>
        <taxon>Sordariales</taxon>
        <taxon>Sordariales incertae sedis</taxon>
        <taxon>Madurella</taxon>
    </lineage>
</organism>
<feature type="transmembrane region" description="Helical" evidence="2">
    <location>
        <begin position="485"/>
        <end position="507"/>
    </location>
</feature>
<sequence length="611" mass="66944">MNGLIAFLDEIYDAYNAGSEGIRPARRLLDAEEWRSIKELGVHPPVIMAWDVPLFSINGENAVGRTWLLCRAQAQPPAEGTIRIQLSIGNPSEYLAGTDFSALTAQWRTSASPPGLYSFNSYEMFPDPDSDGGSRITRVVKVERGVHVSADTILIQHQMFVDATTAEAAKDTGQQKRLLKTTLLKSVSDLQELDQLYLPVRAAMKDSWKQLFLLQIHHASLRLFARVVDRLMQRQSELQAEVDPRSAELRHWNLFEMTKDSYQYRNLSEVSLHLTATIESLIGIIRAASPANENREFQVLEAELHGCCREVKDRLDRLSKGLDDQVRFLDLARNINQARGIQQLTLLTAIFLPLSLAAGVLSMQSRFKDLGRLLYDFFGVVVLLAAIVFILLRLMSFLSSVNEGHNRLKSKNRFYRETLKPILAILVSITVAIYGCLVLSSFIVGMFLDVDQGARILGYATAAAALSSVLMVPVLLVLACCLSPLFGIKIGPGLISTFAFVYGLLVSKKRATRKRKKRRHVEDGAPGTDPPTDSGQDGEVDENDGMHAPSETAEAAAVSVTPSVGVTMSADVKTSSALTLAVLGSSEPNQVALTSGTSSASAEVSEEAPTP</sequence>
<feature type="transmembrane region" description="Helical" evidence="2">
    <location>
        <begin position="421"/>
        <end position="444"/>
    </location>
</feature>